<dbReference type="InterPro" id="IPR036388">
    <property type="entry name" value="WH-like_DNA-bd_sf"/>
</dbReference>
<dbReference type="InterPro" id="IPR016032">
    <property type="entry name" value="Sig_transdc_resp-reg_C-effctor"/>
</dbReference>
<organism evidence="3 4">
    <name type="scientific">Deinococcus aerolatus</name>
    <dbReference type="NCBI Taxonomy" id="522487"/>
    <lineage>
        <taxon>Bacteria</taxon>
        <taxon>Thermotogati</taxon>
        <taxon>Deinococcota</taxon>
        <taxon>Deinococci</taxon>
        <taxon>Deinococcales</taxon>
        <taxon>Deinococcaceae</taxon>
        <taxon>Deinococcus</taxon>
    </lineage>
</organism>
<evidence type="ECO:0000313" key="4">
    <source>
        <dbReference type="Proteomes" id="UP000639973"/>
    </source>
</evidence>
<dbReference type="SMART" id="SM00421">
    <property type="entry name" value="HTH_LUXR"/>
    <property type="match status" value="1"/>
</dbReference>
<feature type="domain" description="HTH luxR-type" evidence="2">
    <location>
        <begin position="37"/>
        <end position="102"/>
    </location>
</feature>
<keyword evidence="1" id="KW-0238">DNA-binding</keyword>
<proteinExistence type="predicted"/>
<sequence>MTAREYFPPLPLEYFLDTNVPVAATQEGNMTLDARSASISELMLSERERDILRLVAHGYSNIQISLELNLAEKTIRNQVCDIYATLGVSTRVLAVRWALRVGLASLNPSPVEQEQGH</sequence>
<dbReference type="InterPro" id="IPR000792">
    <property type="entry name" value="Tscrpt_reg_LuxR_C"/>
</dbReference>
<evidence type="ECO:0000313" key="3">
    <source>
        <dbReference type="EMBL" id="GGL74951.1"/>
    </source>
</evidence>
<evidence type="ECO:0000259" key="2">
    <source>
        <dbReference type="PROSITE" id="PS50043"/>
    </source>
</evidence>
<dbReference type="PRINTS" id="PR00038">
    <property type="entry name" value="HTHLUXR"/>
</dbReference>
<dbReference type="PROSITE" id="PS50043">
    <property type="entry name" value="HTH_LUXR_2"/>
    <property type="match status" value="1"/>
</dbReference>
<evidence type="ECO:0000256" key="1">
    <source>
        <dbReference type="ARBA" id="ARBA00023125"/>
    </source>
</evidence>
<dbReference type="CDD" id="cd06170">
    <property type="entry name" value="LuxR_C_like"/>
    <property type="match status" value="1"/>
</dbReference>
<dbReference type="EMBL" id="BMOL01000003">
    <property type="protein sequence ID" value="GGL74951.1"/>
    <property type="molecule type" value="Genomic_DNA"/>
</dbReference>
<dbReference type="Proteomes" id="UP000639973">
    <property type="component" value="Unassembled WGS sequence"/>
</dbReference>
<dbReference type="InterPro" id="IPR039420">
    <property type="entry name" value="WalR-like"/>
</dbReference>
<gene>
    <name evidence="3" type="ORF">GCM10010840_11300</name>
</gene>
<dbReference type="Gene3D" id="1.10.10.10">
    <property type="entry name" value="Winged helix-like DNA-binding domain superfamily/Winged helix DNA-binding domain"/>
    <property type="match status" value="1"/>
</dbReference>
<dbReference type="PANTHER" id="PTHR43214">
    <property type="entry name" value="TWO-COMPONENT RESPONSE REGULATOR"/>
    <property type="match status" value="1"/>
</dbReference>
<protein>
    <recommendedName>
        <fullName evidence="2">HTH luxR-type domain-containing protein</fullName>
    </recommendedName>
</protein>
<keyword evidence="4" id="KW-1185">Reference proteome</keyword>
<accession>A0ABQ2G4C8</accession>
<reference evidence="4" key="1">
    <citation type="journal article" date="2019" name="Int. J. Syst. Evol. Microbiol.">
        <title>The Global Catalogue of Microorganisms (GCM) 10K type strain sequencing project: providing services to taxonomists for standard genome sequencing and annotation.</title>
        <authorList>
            <consortium name="The Broad Institute Genomics Platform"/>
            <consortium name="The Broad Institute Genome Sequencing Center for Infectious Disease"/>
            <person name="Wu L."/>
            <person name="Ma J."/>
        </authorList>
    </citation>
    <scope>NUCLEOTIDE SEQUENCE [LARGE SCALE GENOMIC DNA]</scope>
    <source>
        <strain evidence="4">JCM 15442</strain>
    </source>
</reference>
<name>A0ABQ2G4C8_9DEIO</name>
<comment type="caution">
    <text evidence="3">The sequence shown here is derived from an EMBL/GenBank/DDBJ whole genome shotgun (WGS) entry which is preliminary data.</text>
</comment>
<dbReference type="SUPFAM" id="SSF46894">
    <property type="entry name" value="C-terminal effector domain of the bipartite response regulators"/>
    <property type="match status" value="1"/>
</dbReference>
<dbReference type="Pfam" id="PF00196">
    <property type="entry name" value="GerE"/>
    <property type="match status" value="1"/>
</dbReference>